<organism evidence="1 2">
    <name type="scientific">Dryococelus australis</name>
    <dbReference type="NCBI Taxonomy" id="614101"/>
    <lineage>
        <taxon>Eukaryota</taxon>
        <taxon>Metazoa</taxon>
        <taxon>Ecdysozoa</taxon>
        <taxon>Arthropoda</taxon>
        <taxon>Hexapoda</taxon>
        <taxon>Insecta</taxon>
        <taxon>Pterygota</taxon>
        <taxon>Neoptera</taxon>
        <taxon>Polyneoptera</taxon>
        <taxon>Phasmatodea</taxon>
        <taxon>Verophasmatodea</taxon>
        <taxon>Anareolatae</taxon>
        <taxon>Phasmatidae</taxon>
        <taxon>Eurycanthinae</taxon>
        <taxon>Dryococelus</taxon>
    </lineage>
</organism>
<dbReference type="Proteomes" id="UP001159363">
    <property type="component" value="Chromosome 5"/>
</dbReference>
<keyword evidence="2" id="KW-1185">Reference proteome</keyword>
<reference evidence="1 2" key="1">
    <citation type="submission" date="2023-02" db="EMBL/GenBank/DDBJ databases">
        <title>LHISI_Scaffold_Assembly.</title>
        <authorList>
            <person name="Stuart O.P."/>
            <person name="Cleave R."/>
            <person name="Magrath M.J.L."/>
            <person name="Mikheyev A.S."/>
        </authorList>
    </citation>
    <scope>NUCLEOTIDE SEQUENCE [LARGE SCALE GENOMIC DNA]</scope>
    <source>
        <strain evidence="1">Daus_M_001</strain>
        <tissue evidence="1">Leg muscle</tissue>
    </source>
</reference>
<sequence>MSSNATTPARLRTAKDILCTFIDNIPKLPSHDCRRSRTKQYIGPIYGDNVSGLYREYSRQCQKKTPPVKPLSRFTFENVVHCLRNQTHRQNNDLPHRTSRNEAENLCDFPQLRNEPIKIKYKKWQHLKELKKVIPVDCGPFYDSVPHKLKPAKAI</sequence>
<proteinExistence type="predicted"/>
<evidence type="ECO:0000313" key="1">
    <source>
        <dbReference type="EMBL" id="KAJ8880865.1"/>
    </source>
</evidence>
<gene>
    <name evidence="1" type="ORF">PR048_017337</name>
</gene>
<evidence type="ECO:0000313" key="2">
    <source>
        <dbReference type="Proteomes" id="UP001159363"/>
    </source>
</evidence>
<feature type="non-terminal residue" evidence="1">
    <location>
        <position position="155"/>
    </location>
</feature>
<protein>
    <submittedName>
        <fullName evidence="1">Uncharacterized protein</fullName>
    </submittedName>
</protein>
<accession>A0ABQ9H9B4</accession>
<name>A0ABQ9H9B4_9NEOP</name>
<dbReference type="EMBL" id="JARBHB010000006">
    <property type="protein sequence ID" value="KAJ8880865.1"/>
    <property type="molecule type" value="Genomic_DNA"/>
</dbReference>
<comment type="caution">
    <text evidence="1">The sequence shown here is derived from an EMBL/GenBank/DDBJ whole genome shotgun (WGS) entry which is preliminary data.</text>
</comment>